<feature type="transmembrane region" description="Helical" evidence="6">
    <location>
        <begin position="337"/>
        <end position="359"/>
    </location>
</feature>
<reference evidence="8 9" key="1">
    <citation type="journal article" date="2018" name="J. Microbiol.">
        <title>Bacillus spongiae sp. nov., isolated from sponge of Jeju Island.</title>
        <authorList>
            <person name="Lee G.E."/>
            <person name="Im W.T."/>
            <person name="Park J.S."/>
        </authorList>
    </citation>
    <scope>NUCLEOTIDE SEQUENCE [LARGE SCALE GENOMIC DNA]</scope>
    <source>
        <strain evidence="8 9">135PIL107-10</strain>
    </source>
</reference>
<dbReference type="SUPFAM" id="SSF103473">
    <property type="entry name" value="MFS general substrate transporter"/>
    <property type="match status" value="1"/>
</dbReference>
<comment type="caution">
    <text evidence="8">The sequence shown here is derived from an EMBL/GenBank/DDBJ whole genome shotgun (WGS) entry which is preliminary data.</text>
</comment>
<keyword evidence="2" id="KW-0813">Transport</keyword>
<dbReference type="EMBL" id="JBBAXC010000010">
    <property type="protein sequence ID" value="MEI5907994.1"/>
    <property type="molecule type" value="Genomic_DNA"/>
</dbReference>
<keyword evidence="5 6" id="KW-0472">Membrane</keyword>
<evidence type="ECO:0000256" key="5">
    <source>
        <dbReference type="ARBA" id="ARBA00023136"/>
    </source>
</evidence>
<comment type="subcellular location">
    <subcellularLocation>
        <location evidence="1">Cell membrane</location>
        <topology evidence="1">Multi-pass membrane protein</topology>
    </subcellularLocation>
</comment>
<dbReference type="Proteomes" id="UP001312865">
    <property type="component" value="Unassembled WGS sequence"/>
</dbReference>
<dbReference type="PANTHER" id="PTHR23506:SF23">
    <property type="entry name" value="GH10249P"/>
    <property type="match status" value="1"/>
</dbReference>
<gene>
    <name evidence="8" type="ORF">WAK64_13110</name>
</gene>
<keyword evidence="9" id="KW-1185">Reference proteome</keyword>
<evidence type="ECO:0000256" key="3">
    <source>
        <dbReference type="ARBA" id="ARBA00022692"/>
    </source>
</evidence>
<name>A0ABU8HFQ0_9BACI</name>
<evidence type="ECO:0000259" key="7">
    <source>
        <dbReference type="PROSITE" id="PS50850"/>
    </source>
</evidence>
<feature type="transmembrane region" description="Helical" evidence="6">
    <location>
        <begin position="273"/>
        <end position="292"/>
    </location>
</feature>
<evidence type="ECO:0000313" key="8">
    <source>
        <dbReference type="EMBL" id="MEI5907994.1"/>
    </source>
</evidence>
<dbReference type="PROSITE" id="PS50850">
    <property type="entry name" value="MFS"/>
    <property type="match status" value="1"/>
</dbReference>
<feature type="transmembrane region" description="Helical" evidence="6">
    <location>
        <begin position="31"/>
        <end position="53"/>
    </location>
</feature>
<protein>
    <submittedName>
        <fullName evidence="8">MFS transporter</fullName>
    </submittedName>
</protein>
<evidence type="ECO:0000256" key="1">
    <source>
        <dbReference type="ARBA" id="ARBA00004651"/>
    </source>
</evidence>
<feature type="transmembrane region" description="Helical" evidence="6">
    <location>
        <begin position="239"/>
        <end position="261"/>
    </location>
</feature>
<feature type="transmembrane region" description="Helical" evidence="6">
    <location>
        <begin position="403"/>
        <end position="421"/>
    </location>
</feature>
<dbReference type="InterPro" id="IPR011701">
    <property type="entry name" value="MFS"/>
</dbReference>
<dbReference type="InterPro" id="IPR036259">
    <property type="entry name" value="MFS_trans_sf"/>
</dbReference>
<dbReference type="Pfam" id="PF07690">
    <property type="entry name" value="MFS_1"/>
    <property type="match status" value="1"/>
</dbReference>
<sequence>MRLNRQRPLKIHPHVAHKLAKEHADSSNKKTIVALAIITAICLTGDSMLYIVLPTQWKEIGLTSLVQVGMLLSINRFVRLPLNPLIGYIYKKVDFRKGILLAVVLSGITTIGYGIVEDIRIWVILRSSWGLAWSLFKLGSYLLILQLSNDLNRGNLMGTYNGLYKLGSLVGMLLGGVFADLFGLKIISIFLGIFAFVSIYFVFKYIPKTIQGNEHPVLKGKSSFIDTIKMIRNKKIMNILFTAFLFNMLLNGMLTATLSHVINVKFADELEMLGVALGAATVAGILQALRWGMLPFITPKVGSLLDKTKNKNIFLEVSFVCAAIFLFLIPLPIQLGIWLPIMFVNLLISSIIITIIDSILTDYVSKRKNKVFIMTTFTVIVDLGAALGPISSYTMEQKVGLTSLFWLSAGIALLLSVYWFLTSTPSTTATKCTQSRLFRNKEI</sequence>
<dbReference type="InterPro" id="IPR020846">
    <property type="entry name" value="MFS_dom"/>
</dbReference>
<evidence type="ECO:0000256" key="6">
    <source>
        <dbReference type="SAM" id="Phobius"/>
    </source>
</evidence>
<dbReference type="PANTHER" id="PTHR23506">
    <property type="entry name" value="GH10249P"/>
    <property type="match status" value="1"/>
</dbReference>
<keyword evidence="3 6" id="KW-0812">Transmembrane</keyword>
<evidence type="ECO:0000256" key="2">
    <source>
        <dbReference type="ARBA" id="ARBA00022448"/>
    </source>
</evidence>
<evidence type="ECO:0000256" key="4">
    <source>
        <dbReference type="ARBA" id="ARBA00022989"/>
    </source>
</evidence>
<feature type="transmembrane region" description="Helical" evidence="6">
    <location>
        <begin position="313"/>
        <end position="331"/>
    </location>
</feature>
<feature type="transmembrane region" description="Helical" evidence="6">
    <location>
        <begin position="128"/>
        <end position="147"/>
    </location>
</feature>
<accession>A0ABU8HFQ0</accession>
<feature type="transmembrane region" description="Helical" evidence="6">
    <location>
        <begin position="371"/>
        <end position="391"/>
    </location>
</feature>
<proteinExistence type="predicted"/>
<feature type="domain" description="Major facilitator superfamily (MFS) profile" evidence="7">
    <location>
        <begin position="31"/>
        <end position="427"/>
    </location>
</feature>
<feature type="transmembrane region" description="Helical" evidence="6">
    <location>
        <begin position="99"/>
        <end position="116"/>
    </location>
</feature>
<organism evidence="8 9">
    <name type="scientific">Bacillus spongiae</name>
    <dbReference type="NCBI Taxonomy" id="2683610"/>
    <lineage>
        <taxon>Bacteria</taxon>
        <taxon>Bacillati</taxon>
        <taxon>Bacillota</taxon>
        <taxon>Bacilli</taxon>
        <taxon>Bacillales</taxon>
        <taxon>Bacillaceae</taxon>
        <taxon>Bacillus</taxon>
    </lineage>
</organism>
<feature type="transmembrane region" description="Helical" evidence="6">
    <location>
        <begin position="184"/>
        <end position="203"/>
    </location>
</feature>
<evidence type="ECO:0000313" key="9">
    <source>
        <dbReference type="Proteomes" id="UP001312865"/>
    </source>
</evidence>
<keyword evidence="4 6" id="KW-1133">Transmembrane helix</keyword>
<dbReference type="Gene3D" id="1.20.1250.20">
    <property type="entry name" value="MFS general substrate transporter like domains"/>
    <property type="match status" value="1"/>
</dbReference>
<dbReference type="InterPro" id="IPR050930">
    <property type="entry name" value="MFS_Vesicular_Transporter"/>
</dbReference>